<dbReference type="GO" id="GO:0004197">
    <property type="term" value="F:cysteine-type endopeptidase activity"/>
    <property type="evidence" value="ECO:0007669"/>
    <property type="project" value="InterPro"/>
</dbReference>
<proteinExistence type="predicted"/>
<dbReference type="AlphaFoldDB" id="A0A3A8KF09"/>
<dbReference type="EMBL" id="RAWE01000010">
    <property type="protein sequence ID" value="RKH06540.1"/>
    <property type="molecule type" value="Genomic_DNA"/>
</dbReference>
<evidence type="ECO:0000313" key="3">
    <source>
        <dbReference type="Proteomes" id="UP000268313"/>
    </source>
</evidence>
<organism evidence="2 3">
    <name type="scientific">Corallococcus carmarthensis</name>
    <dbReference type="NCBI Taxonomy" id="2316728"/>
    <lineage>
        <taxon>Bacteria</taxon>
        <taxon>Pseudomonadati</taxon>
        <taxon>Myxococcota</taxon>
        <taxon>Myxococcia</taxon>
        <taxon>Myxococcales</taxon>
        <taxon>Cystobacterineae</taxon>
        <taxon>Myxococcaceae</taxon>
        <taxon>Corallococcus</taxon>
    </lineage>
</organism>
<accession>A0A3A8KF09</accession>
<dbReference type="PANTHER" id="PTHR48104:SF30">
    <property type="entry name" value="METACASPASE-1"/>
    <property type="match status" value="1"/>
</dbReference>
<protein>
    <submittedName>
        <fullName evidence="2">Caspase family protein</fullName>
    </submittedName>
</protein>
<dbReference type="GO" id="GO:0005737">
    <property type="term" value="C:cytoplasm"/>
    <property type="evidence" value="ECO:0007669"/>
    <property type="project" value="TreeGrafter"/>
</dbReference>
<dbReference type="RefSeq" id="WP_120601348.1">
    <property type="nucleotide sequence ID" value="NZ_JABFJX010000013.1"/>
</dbReference>
<name>A0A3A8KF09_9BACT</name>
<dbReference type="PANTHER" id="PTHR48104">
    <property type="entry name" value="METACASPASE-4"/>
    <property type="match status" value="1"/>
</dbReference>
<dbReference type="OrthoDB" id="9759662at2"/>
<dbReference type="Pfam" id="PF00656">
    <property type="entry name" value="Peptidase_C14"/>
    <property type="match status" value="1"/>
</dbReference>
<evidence type="ECO:0000259" key="1">
    <source>
        <dbReference type="Pfam" id="PF00656"/>
    </source>
</evidence>
<reference evidence="3" key="1">
    <citation type="submission" date="2018-09" db="EMBL/GenBank/DDBJ databases">
        <authorList>
            <person name="Livingstone P.G."/>
            <person name="Whitworth D.E."/>
        </authorList>
    </citation>
    <scope>NUCLEOTIDE SEQUENCE [LARGE SCALE GENOMIC DNA]</scope>
    <source>
        <strain evidence="3">CA043D</strain>
    </source>
</reference>
<dbReference type="InterPro" id="IPR011600">
    <property type="entry name" value="Pept_C14_caspase"/>
</dbReference>
<dbReference type="InterPro" id="IPR050452">
    <property type="entry name" value="Metacaspase"/>
</dbReference>
<feature type="domain" description="Peptidase C14 caspase" evidence="1">
    <location>
        <begin position="16"/>
        <end position="261"/>
    </location>
</feature>
<dbReference type="SUPFAM" id="SSF52129">
    <property type="entry name" value="Caspase-like"/>
    <property type="match status" value="1"/>
</dbReference>
<evidence type="ECO:0000313" key="2">
    <source>
        <dbReference type="EMBL" id="RKH06540.1"/>
    </source>
</evidence>
<dbReference type="Gene3D" id="3.40.50.1460">
    <property type="match status" value="1"/>
</dbReference>
<dbReference type="Proteomes" id="UP000268313">
    <property type="component" value="Unassembled WGS sequence"/>
</dbReference>
<sequence length="287" mass="31516">MAQGYSINIGLNAVDPKHYAGWDGQLQACEADAEDMISIAKAQEFSRVRPFLTKDATRAAVLAELGEAASVLQAGDLLLFTYSGHGGQLPDMNGEEDDGLDETWCLYDGELVDDEIYQAMSKLKAGVRVFMLSDSCHSGSVSSVAYAALRSSGSLQLLADSMRSTEPAERRFKEMPRGIEQRTYRENKAMYDAILKGLPKEDPRLALKATVLLISGCQDNQLSSDGAYNGLFTANLLRVWNGGKFKASYPTFHRRILKTMPPIQSPAYSVIGVPSREFERQVPFKVG</sequence>
<comment type="caution">
    <text evidence="2">The sequence shown here is derived from an EMBL/GenBank/DDBJ whole genome shotgun (WGS) entry which is preliminary data.</text>
</comment>
<keyword evidence="3" id="KW-1185">Reference proteome</keyword>
<gene>
    <name evidence="2" type="ORF">D7X32_05000</name>
</gene>
<dbReference type="GO" id="GO:0006508">
    <property type="term" value="P:proteolysis"/>
    <property type="evidence" value="ECO:0007669"/>
    <property type="project" value="InterPro"/>
</dbReference>
<dbReference type="InterPro" id="IPR029030">
    <property type="entry name" value="Caspase-like_dom_sf"/>
</dbReference>